<feature type="compositionally biased region" description="Acidic residues" evidence="1">
    <location>
        <begin position="144"/>
        <end position="154"/>
    </location>
</feature>
<name>A0AAE1TDF5_9FABA</name>
<organism evidence="2 3">
    <name type="scientific">Acacia crassicarpa</name>
    <name type="common">northern wattle</name>
    <dbReference type="NCBI Taxonomy" id="499986"/>
    <lineage>
        <taxon>Eukaryota</taxon>
        <taxon>Viridiplantae</taxon>
        <taxon>Streptophyta</taxon>
        <taxon>Embryophyta</taxon>
        <taxon>Tracheophyta</taxon>
        <taxon>Spermatophyta</taxon>
        <taxon>Magnoliopsida</taxon>
        <taxon>eudicotyledons</taxon>
        <taxon>Gunneridae</taxon>
        <taxon>Pentapetalae</taxon>
        <taxon>rosids</taxon>
        <taxon>fabids</taxon>
        <taxon>Fabales</taxon>
        <taxon>Fabaceae</taxon>
        <taxon>Caesalpinioideae</taxon>
        <taxon>mimosoid clade</taxon>
        <taxon>Acacieae</taxon>
        <taxon>Acacia</taxon>
    </lineage>
</organism>
<feature type="compositionally biased region" description="Polar residues" evidence="1">
    <location>
        <begin position="10"/>
        <end position="21"/>
    </location>
</feature>
<protein>
    <submittedName>
        <fullName evidence="2">Uncharacterized protein</fullName>
    </submittedName>
</protein>
<keyword evidence="3" id="KW-1185">Reference proteome</keyword>
<evidence type="ECO:0000313" key="2">
    <source>
        <dbReference type="EMBL" id="KAK4281312.1"/>
    </source>
</evidence>
<feature type="compositionally biased region" description="Low complexity" evidence="1">
    <location>
        <begin position="103"/>
        <end position="114"/>
    </location>
</feature>
<proteinExistence type="predicted"/>
<feature type="compositionally biased region" description="Polar residues" evidence="1">
    <location>
        <begin position="127"/>
        <end position="143"/>
    </location>
</feature>
<evidence type="ECO:0000256" key="1">
    <source>
        <dbReference type="SAM" id="MobiDB-lite"/>
    </source>
</evidence>
<gene>
    <name evidence="2" type="ORF">QN277_012825</name>
</gene>
<dbReference type="EMBL" id="JAWXYG010000002">
    <property type="protein sequence ID" value="KAK4281312.1"/>
    <property type="molecule type" value="Genomic_DNA"/>
</dbReference>
<dbReference type="AlphaFoldDB" id="A0AAE1TDF5"/>
<comment type="caution">
    <text evidence="2">The sequence shown here is derived from an EMBL/GenBank/DDBJ whole genome shotgun (WGS) entry which is preliminary data.</text>
</comment>
<accession>A0AAE1TDF5</accession>
<feature type="region of interest" description="Disordered" evidence="1">
    <location>
        <begin position="1"/>
        <end position="154"/>
    </location>
</feature>
<evidence type="ECO:0000313" key="3">
    <source>
        <dbReference type="Proteomes" id="UP001293593"/>
    </source>
</evidence>
<sequence length="154" mass="16731">MVYVLLTDSRGATSRSANSSDRGLPDMPKSSRRQSSGEFMDSPSRDKSEKPRQRRSSKPRESSDGSRPSRNSAAYDLTEGGESPARNLPDAPKKTRRKKSKEASSSSASGGSAKSRFRAQNLYLDTGSPSRSATKSRNKQSSFEFDEDAGSEKG</sequence>
<reference evidence="2" key="1">
    <citation type="submission" date="2023-10" db="EMBL/GenBank/DDBJ databases">
        <title>Chromosome-level genome of the transformable northern wattle, Acacia crassicarpa.</title>
        <authorList>
            <person name="Massaro I."/>
            <person name="Sinha N.R."/>
            <person name="Poethig S."/>
            <person name="Leichty A.R."/>
        </authorList>
    </citation>
    <scope>NUCLEOTIDE SEQUENCE</scope>
    <source>
        <strain evidence="2">Acra3RX</strain>
        <tissue evidence="2">Leaf</tissue>
    </source>
</reference>
<dbReference type="Proteomes" id="UP001293593">
    <property type="component" value="Unassembled WGS sequence"/>
</dbReference>